<name>A0A6G6Y053_9SPHN</name>
<organism evidence="2 3">
    <name type="scientific">Stakelama tenebrarum</name>
    <dbReference type="NCBI Taxonomy" id="2711215"/>
    <lineage>
        <taxon>Bacteria</taxon>
        <taxon>Pseudomonadati</taxon>
        <taxon>Pseudomonadota</taxon>
        <taxon>Alphaproteobacteria</taxon>
        <taxon>Sphingomonadales</taxon>
        <taxon>Sphingomonadaceae</taxon>
        <taxon>Stakelama</taxon>
    </lineage>
</organism>
<dbReference type="AlphaFoldDB" id="A0A6G6Y053"/>
<evidence type="ECO:0000313" key="3">
    <source>
        <dbReference type="Proteomes" id="UP000501568"/>
    </source>
</evidence>
<protein>
    <submittedName>
        <fullName evidence="2">Uncharacterized protein</fullName>
    </submittedName>
</protein>
<dbReference type="RefSeq" id="WP_165325323.1">
    <property type="nucleotide sequence ID" value="NZ_CP049109.1"/>
</dbReference>
<feature type="region of interest" description="Disordered" evidence="1">
    <location>
        <begin position="64"/>
        <end position="106"/>
    </location>
</feature>
<gene>
    <name evidence="2" type="ORF">G5C33_05715</name>
</gene>
<dbReference type="EMBL" id="CP049109">
    <property type="protein sequence ID" value="QIG78324.1"/>
    <property type="molecule type" value="Genomic_DNA"/>
</dbReference>
<keyword evidence="3" id="KW-1185">Reference proteome</keyword>
<reference evidence="2 3" key="1">
    <citation type="submission" date="2020-02" db="EMBL/GenBank/DDBJ databases">
        <authorList>
            <person name="Zheng R.K."/>
            <person name="Sun C.M."/>
        </authorList>
    </citation>
    <scope>NUCLEOTIDE SEQUENCE [LARGE SCALE GENOMIC DNA]</scope>
    <source>
        <strain evidence="3">zrk23</strain>
    </source>
</reference>
<sequence>MAKKKKSKKDKGPKPILPKEIAGIKVPKKLRKESGKIAEIARHPVVAEMMAVGIAAVVAGLRERKAEAPRAPETPEAPEAPEAKRSPKAPAAPKTPRAPRKPASGS</sequence>
<evidence type="ECO:0000256" key="1">
    <source>
        <dbReference type="SAM" id="MobiDB-lite"/>
    </source>
</evidence>
<evidence type="ECO:0000313" key="2">
    <source>
        <dbReference type="EMBL" id="QIG78324.1"/>
    </source>
</evidence>
<feature type="compositionally biased region" description="Low complexity" evidence="1">
    <location>
        <begin position="88"/>
        <end position="106"/>
    </location>
</feature>
<dbReference type="KEGG" id="spzr:G5C33_05715"/>
<proteinExistence type="predicted"/>
<dbReference type="Proteomes" id="UP000501568">
    <property type="component" value="Chromosome"/>
</dbReference>
<feature type="region of interest" description="Disordered" evidence="1">
    <location>
        <begin position="1"/>
        <end position="31"/>
    </location>
</feature>
<feature type="compositionally biased region" description="Basic residues" evidence="1">
    <location>
        <begin position="1"/>
        <end position="11"/>
    </location>
</feature>
<accession>A0A6G6Y053</accession>